<name>A0A7R8CZ58_LEPSM</name>
<gene>
    <name evidence="1" type="ORF">LSAA_11395</name>
</gene>
<keyword evidence="2" id="KW-1185">Reference proteome</keyword>
<reference evidence="1" key="1">
    <citation type="submission" date="2021-02" db="EMBL/GenBank/DDBJ databases">
        <authorList>
            <person name="Bekaert M."/>
        </authorList>
    </citation>
    <scope>NUCLEOTIDE SEQUENCE</scope>
    <source>
        <strain evidence="1">IoA-00</strain>
    </source>
</reference>
<evidence type="ECO:0000313" key="1">
    <source>
        <dbReference type="EMBL" id="CAF2973120.1"/>
    </source>
</evidence>
<sequence>MEEKIVSVTDEELVTSKLIALKHPQMSDLKSVMDDTTLPTAKWWLPLLLAQFHDAQAGKKTENFFSSEQTFKMVKEGILSPHSALFGSQFKDFIESPSMYCLNNAQHEA</sequence>
<accession>A0A7R8CZ58</accession>
<organism evidence="1 2">
    <name type="scientific">Lepeophtheirus salmonis</name>
    <name type="common">Salmon louse</name>
    <name type="synonym">Caligus salmonis</name>
    <dbReference type="NCBI Taxonomy" id="72036"/>
    <lineage>
        <taxon>Eukaryota</taxon>
        <taxon>Metazoa</taxon>
        <taxon>Ecdysozoa</taxon>
        <taxon>Arthropoda</taxon>
        <taxon>Crustacea</taxon>
        <taxon>Multicrustacea</taxon>
        <taxon>Hexanauplia</taxon>
        <taxon>Copepoda</taxon>
        <taxon>Siphonostomatoida</taxon>
        <taxon>Caligidae</taxon>
        <taxon>Lepeophtheirus</taxon>
    </lineage>
</organism>
<evidence type="ECO:0000313" key="2">
    <source>
        <dbReference type="Proteomes" id="UP000675881"/>
    </source>
</evidence>
<dbReference type="AlphaFoldDB" id="A0A7R8CZ58"/>
<dbReference type="EMBL" id="HG994585">
    <property type="protein sequence ID" value="CAF2973120.1"/>
    <property type="molecule type" value="Genomic_DNA"/>
</dbReference>
<dbReference type="Proteomes" id="UP000675881">
    <property type="component" value="Chromosome 6"/>
</dbReference>
<proteinExistence type="predicted"/>
<protein>
    <submittedName>
        <fullName evidence="1">(salmon louse) hypothetical protein</fullName>
    </submittedName>
</protein>